<evidence type="ECO:0000256" key="4">
    <source>
        <dbReference type="RuleBase" id="RU000481"/>
    </source>
</evidence>
<gene>
    <name evidence="6" type="primary">dapC</name>
    <name evidence="6" type="ORF">ET996_11535</name>
</gene>
<comment type="caution">
    <text evidence="6">The sequence shown here is derived from an EMBL/GenBank/DDBJ whole genome shotgun (WGS) entry which is preliminary data.</text>
</comment>
<dbReference type="OrthoDB" id="9813612at2"/>
<dbReference type="GO" id="GO:0030170">
    <property type="term" value="F:pyridoxal phosphate binding"/>
    <property type="evidence" value="ECO:0007669"/>
    <property type="project" value="InterPro"/>
</dbReference>
<feature type="domain" description="Aminotransferase class I/classII large" evidence="5">
    <location>
        <begin position="33"/>
        <end position="365"/>
    </location>
</feature>
<dbReference type="NCBIfam" id="TIGR03539">
    <property type="entry name" value="DapC_actino"/>
    <property type="match status" value="1"/>
</dbReference>
<dbReference type="PANTHER" id="PTHR42832">
    <property type="entry name" value="AMINO ACID AMINOTRANSFERASE"/>
    <property type="match status" value="1"/>
</dbReference>
<dbReference type="InterPro" id="IPR050881">
    <property type="entry name" value="LL-DAP_aminotransferase"/>
</dbReference>
<dbReference type="InterPro" id="IPR004838">
    <property type="entry name" value="NHTrfase_class1_PyrdxlP-BS"/>
</dbReference>
<organism evidence="6 7">
    <name type="scientific">Propioniciclava tarda</name>
    <dbReference type="NCBI Taxonomy" id="433330"/>
    <lineage>
        <taxon>Bacteria</taxon>
        <taxon>Bacillati</taxon>
        <taxon>Actinomycetota</taxon>
        <taxon>Actinomycetes</taxon>
        <taxon>Propionibacteriales</taxon>
        <taxon>Propionibacteriaceae</taxon>
        <taxon>Propioniciclava</taxon>
    </lineage>
</organism>
<dbReference type="Proteomes" id="UP000291933">
    <property type="component" value="Unassembled WGS sequence"/>
</dbReference>
<accession>A0A4V2JT00</accession>
<protein>
    <recommendedName>
        <fullName evidence="4">Aminotransferase</fullName>
        <ecNumber evidence="4">2.6.1.-</ecNumber>
    </recommendedName>
</protein>
<dbReference type="AlphaFoldDB" id="A0A4V2JT00"/>
<sequence>MTGPLSARLPDFPWDTIADAKSLAASHPDGLCDLSVGTPVDPVPQLALDALAASGARWGGYPTTWGTPTLRSAIVDYLGRRWGASGLSDAGVLPVIGTKELVAWLPTLLGLGAGDVVVFPEIAYPTYEVGARLAGATPVACDDPGRLAALRPKLVWINSPANPHGAILSASDTKSWVDAARAVSAVLASDECYGEFGWDAEPVSVLHPDVCGPTHDGLLAVHSLSKRSNVAGFRAGWVAGDATIVGELLEARKHAGMMVPGPIQDAMVPLLGDQDHVDEQRARYLRRRAILRPALEASGFTIEHSQGSLYLWATRGGNCRATIDFLAGLGILAAPGDFYGTASDQYVRIALTATDERIEAAASRLRQSV</sequence>
<keyword evidence="3 4" id="KW-0808">Transferase</keyword>
<dbReference type="InterPro" id="IPR004839">
    <property type="entry name" value="Aminotransferase_I/II_large"/>
</dbReference>
<proteinExistence type="inferred from homology"/>
<dbReference type="SUPFAM" id="SSF53383">
    <property type="entry name" value="PLP-dependent transferases"/>
    <property type="match status" value="1"/>
</dbReference>
<dbReference type="Gene3D" id="3.40.640.10">
    <property type="entry name" value="Type I PLP-dependent aspartate aminotransferase-like (Major domain)"/>
    <property type="match status" value="1"/>
</dbReference>
<comment type="similarity">
    <text evidence="4">Belongs to the class-I pyridoxal-phosphate-dependent aminotransferase family.</text>
</comment>
<dbReference type="InterPro" id="IPR019880">
    <property type="entry name" value="OxyQ"/>
</dbReference>
<dbReference type="InterPro" id="IPR015421">
    <property type="entry name" value="PyrdxlP-dep_Trfase_major"/>
</dbReference>
<evidence type="ECO:0000256" key="2">
    <source>
        <dbReference type="ARBA" id="ARBA00022576"/>
    </source>
</evidence>
<name>A0A4V2JT00_PROTD</name>
<keyword evidence="7" id="KW-1185">Reference proteome</keyword>
<dbReference type="EMBL" id="SDMR01000015">
    <property type="protein sequence ID" value="TBT94321.1"/>
    <property type="molecule type" value="Genomic_DNA"/>
</dbReference>
<evidence type="ECO:0000256" key="1">
    <source>
        <dbReference type="ARBA" id="ARBA00001933"/>
    </source>
</evidence>
<dbReference type="PANTHER" id="PTHR42832:SF3">
    <property type="entry name" value="L-GLUTAMINE--4-(METHYLSULFANYL)-2-OXOBUTANOATE AMINOTRANSFERASE"/>
    <property type="match status" value="1"/>
</dbReference>
<keyword evidence="2 4" id="KW-0032">Aminotransferase</keyword>
<dbReference type="Gene3D" id="3.90.1150.10">
    <property type="entry name" value="Aspartate Aminotransferase, domain 1"/>
    <property type="match status" value="1"/>
</dbReference>
<dbReference type="CDD" id="cd00609">
    <property type="entry name" value="AAT_like"/>
    <property type="match status" value="1"/>
</dbReference>
<evidence type="ECO:0000259" key="5">
    <source>
        <dbReference type="Pfam" id="PF00155"/>
    </source>
</evidence>
<dbReference type="InterPro" id="IPR015424">
    <property type="entry name" value="PyrdxlP-dep_Trfase"/>
</dbReference>
<evidence type="ECO:0000313" key="6">
    <source>
        <dbReference type="EMBL" id="TBT94321.1"/>
    </source>
</evidence>
<dbReference type="InterPro" id="IPR015422">
    <property type="entry name" value="PyrdxlP-dep_Trfase_small"/>
</dbReference>
<evidence type="ECO:0000256" key="3">
    <source>
        <dbReference type="ARBA" id="ARBA00022679"/>
    </source>
</evidence>
<evidence type="ECO:0000313" key="7">
    <source>
        <dbReference type="Proteomes" id="UP000291933"/>
    </source>
</evidence>
<dbReference type="Pfam" id="PF00155">
    <property type="entry name" value="Aminotran_1_2"/>
    <property type="match status" value="1"/>
</dbReference>
<dbReference type="EC" id="2.6.1.-" evidence="4"/>
<dbReference type="RefSeq" id="WP_131172710.1">
    <property type="nucleotide sequence ID" value="NZ_FXTL01000015.1"/>
</dbReference>
<dbReference type="GO" id="GO:0008483">
    <property type="term" value="F:transaminase activity"/>
    <property type="evidence" value="ECO:0007669"/>
    <property type="project" value="UniProtKB-KW"/>
</dbReference>
<dbReference type="PROSITE" id="PS00105">
    <property type="entry name" value="AA_TRANSFER_CLASS_1"/>
    <property type="match status" value="1"/>
</dbReference>
<comment type="cofactor">
    <cofactor evidence="1 4">
        <name>pyridoxal 5'-phosphate</name>
        <dbReference type="ChEBI" id="CHEBI:597326"/>
    </cofactor>
</comment>
<reference evidence="6 7" key="1">
    <citation type="submission" date="2019-01" db="EMBL/GenBank/DDBJ databases">
        <title>Lactibacter flavus gen. nov., sp. nov., a novel bacterium of the family Propionibacteriaceae isolated from raw milk and dairy products.</title>
        <authorList>
            <person name="Huptas C."/>
            <person name="Wenning M."/>
            <person name="Breitenwieser F."/>
            <person name="Doll E."/>
            <person name="Von Neubeck M."/>
            <person name="Busse H.-J."/>
            <person name="Scherer S."/>
        </authorList>
    </citation>
    <scope>NUCLEOTIDE SEQUENCE [LARGE SCALE GENOMIC DNA]</scope>
    <source>
        <strain evidence="6 7">DSM 22130</strain>
    </source>
</reference>